<dbReference type="EMBL" id="QHKI01000002">
    <property type="protein sequence ID" value="RSM90779.1"/>
    <property type="molecule type" value="Genomic_DNA"/>
</dbReference>
<organism evidence="3 4">
    <name type="scientific">Kibdelosporangium aridum</name>
    <dbReference type="NCBI Taxonomy" id="2030"/>
    <lineage>
        <taxon>Bacteria</taxon>
        <taxon>Bacillati</taxon>
        <taxon>Actinomycetota</taxon>
        <taxon>Actinomycetes</taxon>
        <taxon>Pseudonocardiales</taxon>
        <taxon>Pseudonocardiaceae</taxon>
        <taxon>Kibdelosporangium</taxon>
    </lineage>
</organism>
<evidence type="ECO:0008006" key="5">
    <source>
        <dbReference type="Google" id="ProtNLM"/>
    </source>
</evidence>
<dbReference type="PANTHER" id="PTHR43976:SF16">
    <property type="entry name" value="SHORT-CHAIN DEHYDROGENASE_REDUCTASE FAMILY PROTEIN"/>
    <property type="match status" value="1"/>
</dbReference>
<dbReference type="Gene3D" id="3.40.50.720">
    <property type="entry name" value="NAD(P)-binding Rossmann-like Domain"/>
    <property type="match status" value="1"/>
</dbReference>
<dbReference type="RefSeq" id="WP_051795496.1">
    <property type="nucleotide sequence ID" value="NZ_QHKI01000002.1"/>
</dbReference>
<name>A0A428ZRT0_KIBAR</name>
<dbReference type="AlphaFoldDB" id="A0A428ZRT0"/>
<dbReference type="SUPFAM" id="SSF51735">
    <property type="entry name" value="NAD(P)-binding Rossmann-fold domains"/>
    <property type="match status" value="1"/>
</dbReference>
<dbReference type="PANTHER" id="PTHR43976">
    <property type="entry name" value="SHORT CHAIN DEHYDROGENASE"/>
    <property type="match status" value="1"/>
</dbReference>
<keyword evidence="2" id="KW-0560">Oxidoreductase</keyword>
<reference evidence="3 4" key="1">
    <citation type="submission" date="2018-05" db="EMBL/GenBank/DDBJ databases">
        <title>Evolution of GPA BGCs.</title>
        <authorList>
            <person name="Waglechner N."/>
            <person name="Wright G.D."/>
        </authorList>
    </citation>
    <scope>NUCLEOTIDE SEQUENCE [LARGE SCALE GENOMIC DNA]</scope>
    <source>
        <strain evidence="3 4">A82846</strain>
    </source>
</reference>
<dbReference type="InterPro" id="IPR036291">
    <property type="entry name" value="NAD(P)-bd_dom_sf"/>
</dbReference>
<comment type="caution">
    <text evidence="3">The sequence shown here is derived from an EMBL/GenBank/DDBJ whole genome shotgun (WGS) entry which is preliminary data.</text>
</comment>
<evidence type="ECO:0000256" key="2">
    <source>
        <dbReference type="ARBA" id="ARBA00023002"/>
    </source>
</evidence>
<evidence type="ECO:0000313" key="4">
    <source>
        <dbReference type="Proteomes" id="UP000287547"/>
    </source>
</evidence>
<dbReference type="InterPro" id="IPR051911">
    <property type="entry name" value="SDR_oxidoreductase"/>
</dbReference>
<dbReference type="Proteomes" id="UP000287547">
    <property type="component" value="Unassembled WGS sequence"/>
</dbReference>
<proteinExistence type="inferred from homology"/>
<comment type="similarity">
    <text evidence="1">Belongs to the short-chain dehydrogenases/reductases (SDR) family.</text>
</comment>
<protein>
    <recommendedName>
        <fullName evidence="5">Short chain dehydrogenase</fullName>
    </recommendedName>
</protein>
<gene>
    <name evidence="3" type="ORF">DMH04_04825</name>
</gene>
<sequence length="166" mass="17202">MDSSPISVARRLSSGCRPASSRRYATVSAATAGGQVAFPGVGVYHAAKWGLEGFSEALAAELAPFGVQVMIVEPGGIRTGFTGSTVMAEPMPAYKGTPVDAMRQFSADPAATGGDPATMAARILATTTQDLVPRRLVLGSDAFEAITSTLTDRLAEISPQRENAKL</sequence>
<dbReference type="GO" id="GO:0016491">
    <property type="term" value="F:oxidoreductase activity"/>
    <property type="evidence" value="ECO:0007669"/>
    <property type="project" value="UniProtKB-KW"/>
</dbReference>
<evidence type="ECO:0000256" key="1">
    <source>
        <dbReference type="ARBA" id="ARBA00006484"/>
    </source>
</evidence>
<dbReference type="InterPro" id="IPR002347">
    <property type="entry name" value="SDR_fam"/>
</dbReference>
<dbReference type="PRINTS" id="PR00081">
    <property type="entry name" value="GDHRDH"/>
</dbReference>
<evidence type="ECO:0000313" key="3">
    <source>
        <dbReference type="EMBL" id="RSM90779.1"/>
    </source>
</evidence>
<accession>A0A428ZRT0</accession>
<dbReference type="OrthoDB" id="9792003at2"/>
<dbReference type="Pfam" id="PF00106">
    <property type="entry name" value="adh_short"/>
    <property type="match status" value="1"/>
</dbReference>